<protein>
    <submittedName>
        <fullName evidence="4">Uncharacterized protein</fullName>
    </submittedName>
</protein>
<dbReference type="STRING" id="1841481.ENSSLDP00000002185"/>
<dbReference type="InterPro" id="IPR036249">
    <property type="entry name" value="Thioredoxin-like_sf"/>
</dbReference>
<dbReference type="Ensembl" id="ENSSLDT00000002283.1">
    <property type="protein sequence ID" value="ENSSLDP00000002185.1"/>
    <property type="gene ID" value="ENSSLDG00000001770.1"/>
</dbReference>
<comment type="similarity">
    <text evidence="1">Belongs to the glutathione peroxidase family.</text>
</comment>
<accession>A0A3B4WEB2</accession>
<keyword evidence="3" id="KW-0560">Oxidoreductase</keyword>
<dbReference type="Pfam" id="PF00255">
    <property type="entry name" value="GSHPx"/>
    <property type="match status" value="1"/>
</dbReference>
<evidence type="ECO:0000313" key="4">
    <source>
        <dbReference type="Ensembl" id="ENSSLDP00000002185.1"/>
    </source>
</evidence>
<organism evidence="4 5">
    <name type="scientific">Seriola lalandi dorsalis</name>
    <dbReference type="NCBI Taxonomy" id="1841481"/>
    <lineage>
        <taxon>Eukaryota</taxon>
        <taxon>Metazoa</taxon>
        <taxon>Chordata</taxon>
        <taxon>Craniata</taxon>
        <taxon>Vertebrata</taxon>
        <taxon>Euteleostomi</taxon>
        <taxon>Actinopterygii</taxon>
        <taxon>Neopterygii</taxon>
        <taxon>Teleostei</taxon>
        <taxon>Neoteleostei</taxon>
        <taxon>Acanthomorphata</taxon>
        <taxon>Carangaria</taxon>
        <taxon>Carangiformes</taxon>
        <taxon>Carangidae</taxon>
        <taxon>Seriola</taxon>
    </lineage>
</organism>
<dbReference type="GO" id="GO:0004601">
    <property type="term" value="F:peroxidase activity"/>
    <property type="evidence" value="ECO:0007669"/>
    <property type="project" value="UniProtKB-KW"/>
</dbReference>
<evidence type="ECO:0000256" key="3">
    <source>
        <dbReference type="ARBA" id="ARBA00023002"/>
    </source>
</evidence>
<dbReference type="PROSITE" id="PS51355">
    <property type="entry name" value="GLUTATHIONE_PEROXID_3"/>
    <property type="match status" value="1"/>
</dbReference>
<keyword evidence="5" id="KW-1185">Reference proteome</keyword>
<keyword evidence="2" id="KW-0575">Peroxidase</keyword>
<dbReference type="InterPro" id="IPR000889">
    <property type="entry name" value="Glutathione_peroxidase"/>
</dbReference>
<dbReference type="SUPFAM" id="SSF52833">
    <property type="entry name" value="Thioredoxin-like"/>
    <property type="match status" value="1"/>
</dbReference>
<sequence>DAFVRAVSPRADSLFDLNARDLLSTELVPLSKHAGCVCLTPRNYRELVLLHDELYARGLRILAFPCDQFGRQER</sequence>
<reference evidence="4" key="2">
    <citation type="submission" date="2025-09" db="UniProtKB">
        <authorList>
            <consortium name="Ensembl"/>
        </authorList>
    </citation>
    <scope>IDENTIFICATION</scope>
</reference>
<dbReference type="GO" id="GO:0006979">
    <property type="term" value="P:response to oxidative stress"/>
    <property type="evidence" value="ECO:0007669"/>
    <property type="project" value="InterPro"/>
</dbReference>
<reference evidence="4" key="1">
    <citation type="submission" date="2025-08" db="UniProtKB">
        <authorList>
            <consortium name="Ensembl"/>
        </authorList>
    </citation>
    <scope>IDENTIFICATION</scope>
</reference>
<evidence type="ECO:0000256" key="2">
    <source>
        <dbReference type="ARBA" id="ARBA00022559"/>
    </source>
</evidence>
<dbReference type="AlphaFoldDB" id="A0A3B4WEB2"/>
<evidence type="ECO:0000256" key="1">
    <source>
        <dbReference type="ARBA" id="ARBA00006926"/>
    </source>
</evidence>
<dbReference type="Gene3D" id="3.40.30.10">
    <property type="entry name" value="Glutaredoxin"/>
    <property type="match status" value="1"/>
</dbReference>
<dbReference type="Proteomes" id="UP000261360">
    <property type="component" value="Unplaced"/>
</dbReference>
<proteinExistence type="inferred from homology"/>
<name>A0A3B4WEB2_SERLL</name>
<evidence type="ECO:0000313" key="5">
    <source>
        <dbReference type="Proteomes" id="UP000261360"/>
    </source>
</evidence>